<evidence type="ECO:0000256" key="1">
    <source>
        <dbReference type="SAM" id="SignalP"/>
    </source>
</evidence>
<accession>A0A2M4CA72</accession>
<name>A0A2M4CA72_9DIPT</name>
<dbReference type="EMBL" id="GGFJ01013111">
    <property type="protein sequence ID" value="MBW62252.1"/>
    <property type="molecule type" value="Transcribed_RNA"/>
</dbReference>
<dbReference type="AlphaFoldDB" id="A0A2M4CA72"/>
<evidence type="ECO:0000313" key="2">
    <source>
        <dbReference type="EMBL" id="MBW62252.1"/>
    </source>
</evidence>
<sequence length="87" mass="9888">MARWISVWPTSNVQLLWLSRFTSAGVSARLGSPPQSRYVSTAPMLFSAMPMHAFSQSQSGCRRSRRRFRSCWYTSALFTLSTCETNC</sequence>
<feature type="signal peptide" evidence="1">
    <location>
        <begin position="1"/>
        <end position="24"/>
    </location>
</feature>
<feature type="chain" id="PRO_5014901998" evidence="1">
    <location>
        <begin position="25"/>
        <end position="87"/>
    </location>
</feature>
<reference evidence="2" key="1">
    <citation type="submission" date="2018-01" db="EMBL/GenBank/DDBJ databases">
        <title>An insight into the sialome of Amazonian anophelines.</title>
        <authorList>
            <person name="Ribeiro J.M."/>
            <person name="Scarpassa V."/>
            <person name="Calvo E."/>
        </authorList>
    </citation>
    <scope>NUCLEOTIDE SEQUENCE</scope>
    <source>
        <tissue evidence="2">Salivary glands</tissue>
    </source>
</reference>
<proteinExistence type="predicted"/>
<keyword evidence="1" id="KW-0732">Signal</keyword>
<organism evidence="2">
    <name type="scientific">Anopheles marajoara</name>
    <dbReference type="NCBI Taxonomy" id="58244"/>
    <lineage>
        <taxon>Eukaryota</taxon>
        <taxon>Metazoa</taxon>
        <taxon>Ecdysozoa</taxon>
        <taxon>Arthropoda</taxon>
        <taxon>Hexapoda</taxon>
        <taxon>Insecta</taxon>
        <taxon>Pterygota</taxon>
        <taxon>Neoptera</taxon>
        <taxon>Endopterygota</taxon>
        <taxon>Diptera</taxon>
        <taxon>Nematocera</taxon>
        <taxon>Culicoidea</taxon>
        <taxon>Culicidae</taxon>
        <taxon>Anophelinae</taxon>
        <taxon>Anopheles</taxon>
    </lineage>
</organism>
<protein>
    <submittedName>
        <fullName evidence="2">Putative secreted protein</fullName>
    </submittedName>
</protein>